<dbReference type="Proteomes" id="UP000249287">
    <property type="component" value="Segment"/>
</dbReference>
<reference evidence="1" key="1">
    <citation type="journal article" date="2018" name="Nat. Commun.">
        <title>Diversity and evolution of the emerging Pandoraviridae family.</title>
        <authorList>
            <person name="Legendre M."/>
            <person name="Fabre E."/>
            <person name="Poirot O."/>
            <person name="Jeudy S."/>
            <person name="Lartigue A."/>
            <person name="Alempic J.M."/>
            <person name="Beucher L."/>
            <person name="Philippe N."/>
            <person name="Bertaux L."/>
            <person name="Christo-Foroux E."/>
            <person name="Labadie K."/>
            <person name="Coute Y."/>
            <person name="Abergel C."/>
            <person name="Claverie J.M."/>
        </authorList>
    </citation>
    <scope>NUCLEOTIDE SEQUENCE [LARGE SCALE GENOMIC DNA]</scope>
    <source>
        <strain evidence="1">Neocaledonia</strain>
    </source>
</reference>
<name>A0A2U7UBH9_9VIRU</name>
<gene>
    <name evidence="1" type="ORF">pneo_cds_108</name>
</gene>
<dbReference type="GeneID" id="36842428"/>
<dbReference type="RefSeq" id="YP_009481718.1">
    <property type="nucleotide sequence ID" value="NC_037666.1"/>
</dbReference>
<dbReference type="EMBL" id="MG011690">
    <property type="protein sequence ID" value="AVK75715.1"/>
    <property type="molecule type" value="Genomic_DNA"/>
</dbReference>
<sequence>MDGAMFDVLFHIMALVDLATLASMRLACRQFSVVASHPTVWVGRLCARFSQNTLPLCAELDGSSTRSRFVYYSNLERRAAVTQYLAEASGAVPTHRTTEFKIKTDFQWDTTNDDAGEVARRLLDVGDHLCAAFAGGGLGHATVATRTQATTGADATGRPFAWVLSVLCITPAGILEQSLSEWLTGSTKASRLVSTPCHLGKDRQAFERRISAIRDKATKDPTKQEPIVANLSSLSFAVFCATGILEQDDALVRCLPRGIN</sequence>
<dbReference type="InterPro" id="IPR036047">
    <property type="entry name" value="F-box-like_dom_sf"/>
</dbReference>
<accession>A0A2U7UBH9</accession>
<dbReference type="KEGG" id="vg:36842428"/>
<evidence type="ECO:0000313" key="1">
    <source>
        <dbReference type="EMBL" id="AVK75715.1"/>
    </source>
</evidence>
<protein>
    <submittedName>
        <fullName evidence="1">F-box domain containing protein</fullName>
    </submittedName>
</protein>
<dbReference type="SUPFAM" id="SSF81383">
    <property type="entry name" value="F-box domain"/>
    <property type="match status" value="1"/>
</dbReference>
<organism evidence="1">
    <name type="scientific">Pandoravirus neocaledonia</name>
    <dbReference type="NCBI Taxonomy" id="2107708"/>
    <lineage>
        <taxon>Viruses</taxon>
        <taxon>Pandoravirus</taxon>
    </lineage>
</organism>
<proteinExistence type="predicted"/>